<dbReference type="AlphaFoldDB" id="A0A1H5KTP5"/>
<keyword evidence="10" id="KW-0812">Transmembrane</keyword>
<accession>A0A1H5KTP5</accession>
<dbReference type="PANTHER" id="PTHR24421">
    <property type="entry name" value="NITRATE/NITRITE SENSOR PROTEIN NARX-RELATED"/>
    <property type="match status" value="1"/>
</dbReference>
<feature type="transmembrane region" description="Helical" evidence="10">
    <location>
        <begin position="151"/>
        <end position="170"/>
    </location>
</feature>
<feature type="domain" description="Signal transduction histidine kinase subgroup 3 dimerisation and phosphoacceptor" evidence="11">
    <location>
        <begin position="211"/>
        <end position="273"/>
    </location>
</feature>
<dbReference type="InterPro" id="IPR011712">
    <property type="entry name" value="Sig_transdc_His_kin_sub3_dim/P"/>
</dbReference>
<dbReference type="GO" id="GO:0000155">
    <property type="term" value="F:phosphorelay sensor kinase activity"/>
    <property type="evidence" value="ECO:0007669"/>
    <property type="project" value="InterPro"/>
</dbReference>
<proteinExistence type="predicted"/>
<dbReference type="PANTHER" id="PTHR24421:SF10">
    <property type="entry name" value="NITRATE_NITRITE SENSOR PROTEIN NARQ"/>
    <property type="match status" value="1"/>
</dbReference>
<evidence type="ECO:0000256" key="2">
    <source>
        <dbReference type="ARBA" id="ARBA00012438"/>
    </source>
</evidence>
<dbReference type="Pfam" id="PF07730">
    <property type="entry name" value="HisKA_3"/>
    <property type="match status" value="1"/>
</dbReference>
<keyword evidence="10" id="KW-0472">Membrane</keyword>
<dbReference type="InterPro" id="IPR050482">
    <property type="entry name" value="Sensor_HK_TwoCompSys"/>
</dbReference>
<evidence type="ECO:0000256" key="8">
    <source>
        <dbReference type="ARBA" id="ARBA00023012"/>
    </source>
</evidence>
<feature type="transmembrane region" description="Helical" evidence="10">
    <location>
        <begin position="56"/>
        <end position="76"/>
    </location>
</feature>
<dbReference type="GO" id="GO:0005524">
    <property type="term" value="F:ATP binding"/>
    <property type="evidence" value="ECO:0007669"/>
    <property type="project" value="UniProtKB-KW"/>
</dbReference>
<feature type="region of interest" description="Disordered" evidence="9">
    <location>
        <begin position="364"/>
        <end position="398"/>
    </location>
</feature>
<evidence type="ECO:0000256" key="1">
    <source>
        <dbReference type="ARBA" id="ARBA00000085"/>
    </source>
</evidence>
<dbReference type="GO" id="GO:0016020">
    <property type="term" value="C:membrane"/>
    <property type="evidence" value="ECO:0007669"/>
    <property type="project" value="InterPro"/>
</dbReference>
<feature type="transmembrane region" description="Helical" evidence="10">
    <location>
        <begin position="120"/>
        <end position="144"/>
    </location>
</feature>
<sequence length="446" mass="47606">MSHQPPQPTPTVTFSARVPSRAWGIRREDFWLAAGYFAVFWILDAVQFGAGTEFDLPLLAKNWPFFAALGCIGVLLRRTATPVMAVFCGSAAVMLLLGNHPAALVLVFELFFSLVLFGSIRVSTVAASSAVGLSVLLTLVVLAMTGRAEPTVVAAAMAALTLLMPVEWAGNLRKAHRLAESESARAEAVRQSAEHRLLADRSAHELALERERQHMARELHDVLSARLSAIALQSGAALHTPSPHGRVLAQIRTESVAGLDELNTMIRLLQTGALDEVAGNSADLPSLLEQYRLAGSVISFDSSLNDVGDLLPPQLQTTVYRVAAESLRNAYRHSPGTPVTISLNIAREFGPSPEIVLVVSNPLPQRTPEARPPASTEGEAPALLPHPNESIDGTGTGIPSMHFRAAHASGTLTVGARSGWWVVELRLPATAEPRPSSEVSRKGAAA</sequence>
<dbReference type="EMBL" id="FNTV01000001">
    <property type="protein sequence ID" value="SEE68113.1"/>
    <property type="molecule type" value="Genomic_DNA"/>
</dbReference>
<keyword evidence="7" id="KW-0067">ATP-binding</keyword>
<evidence type="ECO:0000313" key="12">
    <source>
        <dbReference type="EMBL" id="SEE68113.1"/>
    </source>
</evidence>
<keyword evidence="10" id="KW-1133">Transmembrane helix</keyword>
<evidence type="ECO:0000256" key="6">
    <source>
        <dbReference type="ARBA" id="ARBA00022777"/>
    </source>
</evidence>
<keyword evidence="5" id="KW-0547">Nucleotide-binding</keyword>
<gene>
    <name evidence="12" type="ORF">SAMN04489740_2163</name>
</gene>
<feature type="transmembrane region" description="Helical" evidence="10">
    <location>
        <begin position="30"/>
        <end position="50"/>
    </location>
</feature>
<evidence type="ECO:0000256" key="9">
    <source>
        <dbReference type="SAM" id="MobiDB-lite"/>
    </source>
</evidence>
<evidence type="ECO:0000256" key="5">
    <source>
        <dbReference type="ARBA" id="ARBA00022741"/>
    </source>
</evidence>
<dbReference type="RefSeq" id="WP_074711610.1">
    <property type="nucleotide sequence ID" value="NZ_FNTV01000001.1"/>
</dbReference>
<evidence type="ECO:0000313" key="13">
    <source>
        <dbReference type="Proteomes" id="UP000182725"/>
    </source>
</evidence>
<dbReference type="EC" id="2.7.13.3" evidence="2"/>
<reference evidence="12 13" key="1">
    <citation type="submission" date="2016-10" db="EMBL/GenBank/DDBJ databases">
        <authorList>
            <person name="de Groot N.N."/>
        </authorList>
    </citation>
    <scope>NUCLEOTIDE SEQUENCE [LARGE SCALE GENOMIC DNA]</scope>
    <source>
        <strain evidence="12 13">DSM 22274</strain>
    </source>
</reference>
<feature type="transmembrane region" description="Helical" evidence="10">
    <location>
        <begin position="83"/>
        <end position="108"/>
    </location>
</feature>
<evidence type="ECO:0000256" key="4">
    <source>
        <dbReference type="ARBA" id="ARBA00022679"/>
    </source>
</evidence>
<protein>
    <recommendedName>
        <fullName evidence="2">histidine kinase</fullName>
        <ecNumber evidence="2">2.7.13.3</ecNumber>
    </recommendedName>
</protein>
<dbReference type="Proteomes" id="UP000182725">
    <property type="component" value="Unassembled WGS sequence"/>
</dbReference>
<evidence type="ECO:0000256" key="7">
    <source>
        <dbReference type="ARBA" id="ARBA00022840"/>
    </source>
</evidence>
<dbReference type="GO" id="GO:0046983">
    <property type="term" value="F:protein dimerization activity"/>
    <property type="evidence" value="ECO:0007669"/>
    <property type="project" value="InterPro"/>
</dbReference>
<dbReference type="Gene3D" id="3.30.565.10">
    <property type="entry name" value="Histidine kinase-like ATPase, C-terminal domain"/>
    <property type="match status" value="1"/>
</dbReference>
<organism evidence="12 13">
    <name type="scientific">Arthrobacter alpinus</name>
    <dbReference type="NCBI Taxonomy" id="656366"/>
    <lineage>
        <taxon>Bacteria</taxon>
        <taxon>Bacillati</taxon>
        <taxon>Actinomycetota</taxon>
        <taxon>Actinomycetes</taxon>
        <taxon>Micrococcales</taxon>
        <taxon>Micrococcaceae</taxon>
        <taxon>Arthrobacter</taxon>
    </lineage>
</organism>
<evidence type="ECO:0000256" key="10">
    <source>
        <dbReference type="SAM" id="Phobius"/>
    </source>
</evidence>
<evidence type="ECO:0000259" key="11">
    <source>
        <dbReference type="Pfam" id="PF07730"/>
    </source>
</evidence>
<evidence type="ECO:0000256" key="3">
    <source>
        <dbReference type="ARBA" id="ARBA00022553"/>
    </source>
</evidence>
<keyword evidence="8" id="KW-0902">Two-component regulatory system</keyword>
<name>A0A1H5KTP5_9MICC</name>
<keyword evidence="6 12" id="KW-0418">Kinase</keyword>
<dbReference type="Gene3D" id="1.20.5.1930">
    <property type="match status" value="1"/>
</dbReference>
<keyword evidence="3" id="KW-0597">Phosphoprotein</keyword>
<dbReference type="InterPro" id="IPR036890">
    <property type="entry name" value="HATPase_C_sf"/>
</dbReference>
<keyword evidence="4" id="KW-0808">Transferase</keyword>
<comment type="catalytic activity">
    <reaction evidence="1">
        <text>ATP + protein L-histidine = ADP + protein N-phospho-L-histidine.</text>
        <dbReference type="EC" id="2.7.13.3"/>
    </reaction>
</comment>